<evidence type="ECO:0000313" key="2">
    <source>
        <dbReference type="Proteomes" id="UP001106592"/>
    </source>
</evidence>
<reference evidence="1" key="1">
    <citation type="journal article" date="2022" name="Int. J. Syst. Evol. Microbiol.">
        <title>Pseudomonas aegrilactucae sp. nov. and Pseudomonas morbosilactucae sp. nov., pathogens causing bacterial rot of lettuce in Japan.</title>
        <authorList>
            <person name="Sawada H."/>
            <person name="Fujikawa T."/>
            <person name="Satou M."/>
        </authorList>
    </citation>
    <scope>NUCLEOTIDE SEQUENCE</scope>
    <source>
        <strain evidence="1">MAFF 301350</strain>
    </source>
</reference>
<accession>A0A9Q2XHZ7</accession>
<dbReference type="RefSeq" id="WP_217975410.1">
    <property type="nucleotide sequence ID" value="NZ_JAHTBI010000035.1"/>
</dbReference>
<dbReference type="EMBL" id="JAHTBI010000035">
    <property type="protein sequence ID" value="MBV6287356.1"/>
    <property type="molecule type" value="Genomic_DNA"/>
</dbReference>
<evidence type="ECO:0000313" key="1">
    <source>
        <dbReference type="EMBL" id="MBV6287356.1"/>
    </source>
</evidence>
<dbReference type="Pfam" id="PF10618">
    <property type="entry name" value="Tail_tube"/>
    <property type="match status" value="1"/>
</dbReference>
<reference evidence="1" key="2">
    <citation type="journal article" date="2023" name="Plant Pathol.">
        <title>Dismantling and reorganizing Pseudomonas marginalis sensu#lato.</title>
        <authorList>
            <person name="Sawada H."/>
            <person name="Fujikawa T."/>
            <person name="Satou M."/>
        </authorList>
    </citation>
    <scope>NUCLEOTIDE SEQUENCE</scope>
    <source>
        <strain evidence="1">MAFF 301350</strain>
    </source>
</reference>
<dbReference type="AlphaFoldDB" id="A0A9Q2XHZ7"/>
<protein>
    <submittedName>
        <fullName evidence="1">Phage tail tube protein</fullName>
    </submittedName>
</protein>
<sequence length="115" mass="12369">MGQKVAGTCYIKVDGQQLVISGGVEVPLSKVKRETIVTGYYKEEDRPPFIKLDAVKTPGFPMAKVVDGTNMTITAEFKDGTSYVLSGAYAVDDVNVTADDGKVSLNFEGISGDWQ</sequence>
<keyword evidence="2" id="KW-1185">Reference proteome</keyword>
<dbReference type="InterPro" id="IPR019596">
    <property type="entry name" value="Phage_Mu_GpM_tail_tub"/>
</dbReference>
<comment type="caution">
    <text evidence="1">The sequence shown here is derived from an EMBL/GenBank/DDBJ whole genome shotgun (WGS) entry which is preliminary data.</text>
</comment>
<name>A0A9Q2XHZ7_9PSED</name>
<dbReference type="Proteomes" id="UP001106592">
    <property type="component" value="Unassembled WGS sequence"/>
</dbReference>
<organism evidence="1 2">
    <name type="scientific">Pseudomonas aegrilactucae</name>
    <dbReference type="NCBI Taxonomy" id="2854028"/>
    <lineage>
        <taxon>Bacteria</taxon>
        <taxon>Pseudomonadati</taxon>
        <taxon>Pseudomonadota</taxon>
        <taxon>Gammaproteobacteria</taxon>
        <taxon>Pseudomonadales</taxon>
        <taxon>Pseudomonadaceae</taxon>
        <taxon>Pseudomonas</taxon>
    </lineage>
</organism>
<gene>
    <name evidence="1" type="ORF">KUO17_10000</name>
</gene>
<proteinExistence type="predicted"/>